<reference evidence="3 4" key="1">
    <citation type="submission" date="2019-09" db="EMBL/GenBank/DDBJ databases">
        <title>Screening of Novel Bioactive Compounds from Soil-Associated.</title>
        <authorList>
            <person name="Zhao S."/>
        </authorList>
    </citation>
    <scope>NUCLEOTIDE SEQUENCE [LARGE SCALE GENOMIC DNA]</scope>
    <source>
        <strain evidence="3 4">HIT-DPA4</strain>
    </source>
</reference>
<feature type="transmembrane region" description="Helical" evidence="1">
    <location>
        <begin position="132"/>
        <end position="155"/>
    </location>
</feature>
<feature type="transmembrane region" description="Helical" evidence="1">
    <location>
        <begin position="12"/>
        <end position="33"/>
    </location>
</feature>
<feature type="transmembrane region" description="Helical" evidence="1">
    <location>
        <begin position="193"/>
        <end position="214"/>
    </location>
</feature>
<dbReference type="EMBL" id="VZRB01000002">
    <property type="protein sequence ID" value="KAB1150055.1"/>
    <property type="molecule type" value="Genomic_DNA"/>
</dbReference>
<keyword evidence="4" id="KW-1185">Reference proteome</keyword>
<dbReference type="PANTHER" id="PTHR46663">
    <property type="entry name" value="DIGUANYLATE CYCLASE DGCT-RELATED"/>
    <property type="match status" value="1"/>
</dbReference>
<dbReference type="InterPro" id="IPR000160">
    <property type="entry name" value="GGDEF_dom"/>
</dbReference>
<dbReference type="InterPro" id="IPR029787">
    <property type="entry name" value="Nucleotide_cyclase"/>
</dbReference>
<accession>A0A6H9V844</accession>
<keyword evidence="1" id="KW-0472">Membrane</keyword>
<dbReference type="SMART" id="SM00267">
    <property type="entry name" value="GGDEF"/>
    <property type="match status" value="1"/>
</dbReference>
<dbReference type="AlphaFoldDB" id="A0A6H9V844"/>
<dbReference type="Pfam" id="PF00990">
    <property type="entry name" value="GGDEF"/>
    <property type="match status" value="1"/>
</dbReference>
<dbReference type="RefSeq" id="WP_150944617.1">
    <property type="nucleotide sequence ID" value="NZ_VZRB01000002.1"/>
</dbReference>
<sequence>MRTVDVRLPSRRNAAAWAYVAAGTAMIVLYLLTSATARYMLPVMISGSVVFAVLAGVARNRPPSALPWCLFAAAMAPFAAADLIWGLYQAHDVEVPFPGVADMLYLGTYVLFTAGLVTLARQQSGRLHWAGLLDAGIVTLGFGTLTWAFIIAPYLRSELSAWPLAVTIAYPVTDLVLLSMAARLMLTTGTHTASFLLCLGWLVILLAADGLYYGTLATGTTIPEDVPEVGWMVSSLLLGAAALHSSVARPTRVARDQERLSRSRLTILIALTLMGPLIVLVNAGGIRDRPVNVTVIVGMMASLSLLLVLRIAFLARYAQGRAAEARTQAHALANSLREQEELQKQLSYQATHDPLTGLANRALLNERLESALARCSGTSAAGLLLLDLDGFKDVNDTLGHPVGDELLVDVAQRLMSRVREQDIVARLGGDEFALLVEGVDVITLRDYALRILDSFTDPFTLARGHTVRLSTSIGARSVAEPTPPTEALRDADAALYRAKTAGKNQVAFFESAKESASTTAQLARRTRRPP</sequence>
<dbReference type="PANTHER" id="PTHR46663:SF2">
    <property type="entry name" value="GGDEF DOMAIN-CONTAINING PROTEIN"/>
    <property type="match status" value="1"/>
</dbReference>
<gene>
    <name evidence="3" type="ORF">F7R91_04395</name>
</gene>
<feature type="transmembrane region" description="Helical" evidence="1">
    <location>
        <begin position="65"/>
        <end position="88"/>
    </location>
</feature>
<name>A0A6H9V844_9ACTN</name>
<dbReference type="SUPFAM" id="SSF55073">
    <property type="entry name" value="Nucleotide cyclase"/>
    <property type="match status" value="1"/>
</dbReference>
<feature type="transmembrane region" description="Helical" evidence="1">
    <location>
        <begin position="291"/>
        <end position="313"/>
    </location>
</feature>
<dbReference type="Proteomes" id="UP000442707">
    <property type="component" value="Unassembled WGS sequence"/>
</dbReference>
<evidence type="ECO:0000259" key="2">
    <source>
        <dbReference type="PROSITE" id="PS50887"/>
    </source>
</evidence>
<feature type="transmembrane region" description="Helical" evidence="1">
    <location>
        <begin position="161"/>
        <end position="181"/>
    </location>
</feature>
<evidence type="ECO:0000313" key="4">
    <source>
        <dbReference type="Proteomes" id="UP000442707"/>
    </source>
</evidence>
<evidence type="ECO:0000256" key="1">
    <source>
        <dbReference type="SAM" id="Phobius"/>
    </source>
</evidence>
<dbReference type="InterPro" id="IPR043128">
    <property type="entry name" value="Rev_trsase/Diguanyl_cyclase"/>
</dbReference>
<evidence type="ECO:0000313" key="3">
    <source>
        <dbReference type="EMBL" id="KAB1150055.1"/>
    </source>
</evidence>
<feature type="transmembrane region" description="Helical" evidence="1">
    <location>
        <begin position="226"/>
        <end position="244"/>
    </location>
</feature>
<comment type="caution">
    <text evidence="3">The sequence shown here is derived from an EMBL/GenBank/DDBJ whole genome shotgun (WGS) entry which is preliminary data.</text>
</comment>
<feature type="transmembrane region" description="Helical" evidence="1">
    <location>
        <begin position="100"/>
        <end position="120"/>
    </location>
</feature>
<feature type="transmembrane region" description="Helical" evidence="1">
    <location>
        <begin position="39"/>
        <end position="58"/>
    </location>
</feature>
<dbReference type="InterPro" id="IPR052163">
    <property type="entry name" value="DGC-Regulatory_Protein"/>
</dbReference>
<dbReference type="FunFam" id="3.30.70.270:FF:000001">
    <property type="entry name" value="Diguanylate cyclase domain protein"/>
    <property type="match status" value="1"/>
</dbReference>
<proteinExistence type="predicted"/>
<dbReference type="Gene3D" id="3.30.70.270">
    <property type="match status" value="1"/>
</dbReference>
<dbReference type="CDD" id="cd01949">
    <property type="entry name" value="GGDEF"/>
    <property type="match status" value="1"/>
</dbReference>
<protein>
    <submittedName>
        <fullName evidence="3">GGDEF domain-containing protein</fullName>
    </submittedName>
</protein>
<feature type="transmembrane region" description="Helical" evidence="1">
    <location>
        <begin position="265"/>
        <end position="285"/>
    </location>
</feature>
<dbReference type="PROSITE" id="PS50887">
    <property type="entry name" value="GGDEF"/>
    <property type="match status" value="1"/>
</dbReference>
<keyword evidence="1" id="KW-0812">Transmembrane</keyword>
<organism evidence="3 4">
    <name type="scientific">Streptomyces luteolifulvus</name>
    <dbReference type="NCBI Taxonomy" id="2615112"/>
    <lineage>
        <taxon>Bacteria</taxon>
        <taxon>Bacillati</taxon>
        <taxon>Actinomycetota</taxon>
        <taxon>Actinomycetes</taxon>
        <taxon>Kitasatosporales</taxon>
        <taxon>Streptomycetaceae</taxon>
        <taxon>Streptomyces</taxon>
    </lineage>
</organism>
<dbReference type="NCBIfam" id="TIGR00254">
    <property type="entry name" value="GGDEF"/>
    <property type="match status" value="1"/>
</dbReference>
<feature type="domain" description="GGDEF" evidence="2">
    <location>
        <begin position="379"/>
        <end position="511"/>
    </location>
</feature>
<keyword evidence="1" id="KW-1133">Transmembrane helix</keyword>